<dbReference type="InterPro" id="IPR011698">
    <property type="entry name" value="GATase_3"/>
</dbReference>
<dbReference type="Gene3D" id="3.40.50.300">
    <property type="entry name" value="P-loop containing nucleotide triphosphate hydrolases"/>
    <property type="match status" value="1"/>
</dbReference>
<dbReference type="PROSITE" id="PS51274">
    <property type="entry name" value="GATASE_COBBQ"/>
    <property type="match status" value="1"/>
</dbReference>
<comment type="cofactor">
    <cofactor evidence="1 7">
        <name>Mg(2+)</name>
        <dbReference type="ChEBI" id="CHEBI:18420"/>
    </cofactor>
</comment>
<reference evidence="10 11" key="1">
    <citation type="submission" date="2023-01" db="EMBL/GenBank/DDBJ databases">
        <title>Novel diversity within Roseofilum (Cyanobacteria; Desertifilaceae) from marine benthic mats with descriptions of four novel species.</title>
        <authorList>
            <person name="Wang Y."/>
            <person name="Berthold D.E."/>
            <person name="Hu J."/>
            <person name="Lefler F.W."/>
            <person name="Laughinghouse H.D. IV."/>
        </authorList>
    </citation>
    <scope>NUCLEOTIDE SEQUENCE [LARGE SCALE GENOMIC DNA]</scope>
    <source>
        <strain evidence="10 11">BLCC-M143</strain>
    </source>
</reference>
<evidence type="ECO:0000313" key="10">
    <source>
        <dbReference type="EMBL" id="MDJ1184792.1"/>
    </source>
</evidence>
<dbReference type="InterPro" id="IPR029062">
    <property type="entry name" value="Class_I_gatase-like"/>
</dbReference>
<dbReference type="Gene3D" id="3.40.50.880">
    <property type="match status" value="1"/>
</dbReference>
<dbReference type="RefSeq" id="WP_283759447.1">
    <property type="nucleotide sequence ID" value="NZ_JAQOSQ010000020.1"/>
</dbReference>
<protein>
    <recommendedName>
        <fullName evidence="7">Cobyrinate a,c-diamide synthase</fullName>
        <ecNumber evidence="7">6.3.5.11</ecNumber>
    </recommendedName>
    <alternativeName>
        <fullName evidence="7">Cobyrinic acid a,c-diamide synthetase</fullName>
    </alternativeName>
</protein>
<comment type="similarity">
    <text evidence="7">Belongs to the CobB/CbiA family.</text>
</comment>
<feature type="active site" description="Nucleophile" evidence="7">
    <location>
        <position position="336"/>
    </location>
</feature>
<feature type="domain" description="CobB/CobQ-like glutamine amidotransferase" evidence="9">
    <location>
        <begin position="254"/>
        <end position="452"/>
    </location>
</feature>
<keyword evidence="5 7" id="KW-0460">Magnesium</keyword>
<keyword evidence="11" id="KW-1185">Reference proteome</keyword>
<name>A0ABT7C157_9CYAN</name>
<dbReference type="CDD" id="cd03130">
    <property type="entry name" value="GATase1_CobB"/>
    <property type="match status" value="1"/>
</dbReference>
<dbReference type="Pfam" id="PF01656">
    <property type="entry name" value="CbiA"/>
    <property type="match status" value="1"/>
</dbReference>
<dbReference type="CDD" id="cd05388">
    <property type="entry name" value="CobB_N"/>
    <property type="match status" value="1"/>
</dbReference>
<keyword evidence="7" id="KW-0169">Cobalamin biosynthesis</keyword>
<comment type="pathway">
    <text evidence="7">Cofactor biosynthesis; adenosylcobalamin biosynthesis; cob(II)yrinate a,c-diamide from sirohydrochlorin (anaerobic route): step 10/10.</text>
</comment>
<dbReference type="EC" id="6.3.5.11" evidence="7"/>
<keyword evidence="2 7" id="KW-0436">Ligase</keyword>
<dbReference type="NCBIfam" id="NF002204">
    <property type="entry name" value="PRK01077.1"/>
    <property type="match status" value="1"/>
</dbReference>
<keyword evidence="6 7" id="KW-0315">Glutamine amidotransferase</keyword>
<evidence type="ECO:0000256" key="5">
    <source>
        <dbReference type="ARBA" id="ARBA00022842"/>
    </source>
</evidence>
<comment type="domain">
    <text evidence="7">Comprises of two domains. The C-terminal domain contains the binding site for glutamine and catalyzes the hydrolysis of this substrate to glutamate and ammonia. The N-terminal domain is anticipated to bind ATP and cobyrinate and catalyzes the ultimate synthesis of the diamide product. The ammonia produced via the glutaminase domain is probably translocated to the adjacent domain via a molecular tunnel, where it reacts with an activated intermediate.</text>
</comment>
<comment type="catalytic activity">
    <reaction evidence="7">
        <text>cob(II)yrinate + 2 L-glutamine + 2 ATP + 2 H2O = cob(II)yrinate a,c diamide + 2 L-glutamate + 2 ADP + 2 phosphate + 2 H(+)</text>
        <dbReference type="Rhea" id="RHEA:26289"/>
        <dbReference type="ChEBI" id="CHEBI:15377"/>
        <dbReference type="ChEBI" id="CHEBI:15378"/>
        <dbReference type="ChEBI" id="CHEBI:29985"/>
        <dbReference type="ChEBI" id="CHEBI:30616"/>
        <dbReference type="ChEBI" id="CHEBI:43474"/>
        <dbReference type="ChEBI" id="CHEBI:58359"/>
        <dbReference type="ChEBI" id="CHEBI:58537"/>
        <dbReference type="ChEBI" id="CHEBI:58894"/>
        <dbReference type="ChEBI" id="CHEBI:456216"/>
        <dbReference type="EC" id="6.3.5.11"/>
    </reaction>
</comment>
<dbReference type="SUPFAM" id="SSF52317">
    <property type="entry name" value="Class I glutamine amidotransferase-like"/>
    <property type="match status" value="1"/>
</dbReference>
<feature type="site" description="Increases nucleophilicity of active site Cys" evidence="7">
    <location>
        <position position="446"/>
    </location>
</feature>
<sequence length="475" mass="51595">MGLIIAGERSGVGKTTITLSLLASLGKQGRSVQAFKVGPDYIDPMFHASVTGRACRNLDPVLTSPDYVRSCYSKHSQSAECSIVEGVMGLFDGLPYNRQSSYPFFSSTAHIARLLDLPVILVLDCSGTSGSIAAIARGCQSLDPELNIAGAILNRVASNRHQEALEAALEAIELPIMGVFHKESGMRIPDRHLGLIPTAELPQFKRILGRLARAGENNFDWDKLNPLLTAQPTDGAGTPAQPATIATPKPKVRLAIAQAPAFSFYYADNLEILQELGVELLPWNPLSDRSLPLSIHGLYFGGGFPEVFAQQLSENYLARAAVRQAILGGMPTYAECGGLMYLCKTVTTFEGDILDMVGIVPSDAVMGEQLTLGYRKATVLNPSPVVQTETTLYGHEFHRSQLTTPHPAPEGGNGVVPLFELSKCYGEALPALEGWQMHNIHASYLHLHWGDRPEIPQRFVQQMLDYSNRAVSTTK</sequence>
<evidence type="ECO:0000313" key="11">
    <source>
        <dbReference type="Proteomes" id="UP001232992"/>
    </source>
</evidence>
<evidence type="ECO:0000259" key="9">
    <source>
        <dbReference type="Pfam" id="PF07685"/>
    </source>
</evidence>
<proteinExistence type="inferred from homology"/>
<evidence type="ECO:0000256" key="1">
    <source>
        <dbReference type="ARBA" id="ARBA00001946"/>
    </source>
</evidence>
<organism evidence="10 11">
    <name type="scientific">Roseofilum casamattae BLCC-M143</name>
    <dbReference type="NCBI Taxonomy" id="3022442"/>
    <lineage>
        <taxon>Bacteria</taxon>
        <taxon>Bacillati</taxon>
        <taxon>Cyanobacteriota</taxon>
        <taxon>Cyanophyceae</taxon>
        <taxon>Desertifilales</taxon>
        <taxon>Desertifilaceae</taxon>
        <taxon>Roseofilum</taxon>
        <taxon>Roseofilum casamattae</taxon>
    </lineage>
</organism>
<dbReference type="InterPro" id="IPR027417">
    <property type="entry name" value="P-loop_NTPase"/>
</dbReference>
<dbReference type="SUPFAM" id="SSF52540">
    <property type="entry name" value="P-loop containing nucleoside triphosphate hydrolases"/>
    <property type="match status" value="1"/>
</dbReference>
<accession>A0ABT7C157</accession>
<evidence type="ECO:0000256" key="6">
    <source>
        <dbReference type="ARBA" id="ARBA00022962"/>
    </source>
</evidence>
<comment type="caution">
    <text evidence="10">The sequence shown here is derived from an EMBL/GenBank/DDBJ whole genome shotgun (WGS) entry which is preliminary data.</text>
</comment>
<feature type="domain" description="CobQ/CobB/MinD/ParA nucleotide binding" evidence="8">
    <location>
        <begin position="3"/>
        <end position="192"/>
    </location>
</feature>
<dbReference type="Pfam" id="PF07685">
    <property type="entry name" value="GATase_3"/>
    <property type="match status" value="1"/>
</dbReference>
<dbReference type="PANTHER" id="PTHR43873:SF1">
    <property type="entry name" value="COBYRINATE A,C-DIAMIDE SYNTHASE"/>
    <property type="match status" value="1"/>
</dbReference>
<comment type="miscellaneous">
    <text evidence="7">The a and c carboxylates of cobyrinate are activated for nucleophilic attack via formation of a phosphorylated intermediate by ATP. CbiA catalyzes first the amidation of the c-carboxylate, and then that of the a-carboxylate.</text>
</comment>
<keyword evidence="3 7" id="KW-0547">Nucleotide-binding</keyword>
<evidence type="ECO:0000256" key="4">
    <source>
        <dbReference type="ARBA" id="ARBA00022840"/>
    </source>
</evidence>
<comment type="function">
    <text evidence="7">Catalyzes the ATP-dependent amidation of the two carboxylate groups at positions a and c of cobyrinate, using either L-glutamine or ammonia as the nitrogen source.</text>
</comment>
<gene>
    <name evidence="7" type="primary">cbiA</name>
    <name evidence="10" type="ORF">PMH09_16510</name>
</gene>
<dbReference type="HAMAP" id="MF_00027">
    <property type="entry name" value="CobB_CbiA"/>
    <property type="match status" value="1"/>
</dbReference>
<dbReference type="InterPro" id="IPR004484">
    <property type="entry name" value="CbiA/CobB_synth"/>
</dbReference>
<evidence type="ECO:0000256" key="7">
    <source>
        <dbReference type="HAMAP-Rule" id="MF_00027"/>
    </source>
</evidence>
<dbReference type="NCBIfam" id="TIGR00379">
    <property type="entry name" value="cobB"/>
    <property type="match status" value="1"/>
</dbReference>
<evidence type="ECO:0000256" key="3">
    <source>
        <dbReference type="ARBA" id="ARBA00022741"/>
    </source>
</evidence>
<keyword evidence="4 7" id="KW-0067">ATP-binding</keyword>
<dbReference type="Proteomes" id="UP001232992">
    <property type="component" value="Unassembled WGS sequence"/>
</dbReference>
<dbReference type="PANTHER" id="PTHR43873">
    <property type="entry name" value="COBYRINATE A,C-DIAMIDE SYNTHASE"/>
    <property type="match status" value="1"/>
</dbReference>
<evidence type="ECO:0000256" key="2">
    <source>
        <dbReference type="ARBA" id="ARBA00022598"/>
    </source>
</evidence>
<evidence type="ECO:0000259" key="8">
    <source>
        <dbReference type="Pfam" id="PF01656"/>
    </source>
</evidence>
<dbReference type="InterPro" id="IPR002586">
    <property type="entry name" value="CobQ/CobB/MinD/ParA_Nub-bd_dom"/>
</dbReference>
<dbReference type="EMBL" id="JAQOSQ010000020">
    <property type="protein sequence ID" value="MDJ1184792.1"/>
    <property type="molecule type" value="Genomic_DNA"/>
</dbReference>